<feature type="signal peptide" evidence="8">
    <location>
        <begin position="1"/>
        <end position="30"/>
    </location>
</feature>
<protein>
    <recommendedName>
        <fullName evidence="2">beta-glucosidase</fullName>
        <ecNumber evidence="2">3.2.1.21</ecNumber>
    </recommendedName>
</protein>
<dbReference type="KEGG" id="foc:113210249"/>
<dbReference type="Gene3D" id="3.20.20.80">
    <property type="entry name" value="Glycosidases"/>
    <property type="match status" value="1"/>
</dbReference>
<evidence type="ECO:0000313" key="10">
    <source>
        <dbReference type="RefSeq" id="XP_052124438.1"/>
    </source>
</evidence>
<evidence type="ECO:0000256" key="2">
    <source>
        <dbReference type="ARBA" id="ARBA00012744"/>
    </source>
</evidence>
<feature type="compositionally biased region" description="Gly residues" evidence="7">
    <location>
        <begin position="366"/>
        <end position="375"/>
    </location>
</feature>
<dbReference type="GO" id="GO:0005975">
    <property type="term" value="P:carbohydrate metabolic process"/>
    <property type="evidence" value="ECO:0007669"/>
    <property type="project" value="InterPro"/>
</dbReference>
<evidence type="ECO:0000256" key="5">
    <source>
        <dbReference type="PROSITE-ProRule" id="PRU10055"/>
    </source>
</evidence>
<dbReference type="InterPro" id="IPR001360">
    <property type="entry name" value="Glyco_hydro_1"/>
</dbReference>
<evidence type="ECO:0000256" key="3">
    <source>
        <dbReference type="ARBA" id="ARBA00022801"/>
    </source>
</evidence>
<feature type="active site" description="Nucleophile" evidence="5">
    <location>
        <position position="414"/>
    </location>
</feature>
<dbReference type="SUPFAM" id="SSF51445">
    <property type="entry name" value="(Trans)glycosidases"/>
    <property type="match status" value="1"/>
</dbReference>
<dbReference type="Pfam" id="PF00232">
    <property type="entry name" value="Glyco_hydro_1"/>
    <property type="match status" value="1"/>
</dbReference>
<keyword evidence="3" id="KW-0378">Hydrolase</keyword>
<feature type="compositionally biased region" description="Low complexity" evidence="7">
    <location>
        <begin position="522"/>
        <end position="531"/>
    </location>
</feature>
<dbReference type="InterPro" id="IPR018120">
    <property type="entry name" value="Glyco_hydro_1_AS"/>
</dbReference>
<dbReference type="PRINTS" id="PR00131">
    <property type="entry name" value="GLHYDRLASE1"/>
</dbReference>
<feature type="chain" id="PRO_5038497562" description="beta-glucosidase" evidence="8">
    <location>
        <begin position="31"/>
        <end position="554"/>
    </location>
</feature>
<keyword evidence="9" id="KW-1185">Reference proteome</keyword>
<reference evidence="10" key="1">
    <citation type="journal article" date="2018" name="Proc. Natl. Acad. Sci. U.S.A.">
        <title>Phylogenomics and the evolution of hemipteroid insects.</title>
        <authorList>
            <person name="Johnson K.P."/>
            <person name="Dietrich C.H."/>
            <person name="Friedrich F."/>
            <person name="Beutel R.G."/>
            <person name="Wipfler B."/>
            <person name="Peters R.S."/>
            <person name="Allen J.M."/>
            <person name="Petersen M."/>
            <person name="Donath A."/>
            <person name="Walden K.K."/>
            <person name="Kozlov A.M."/>
            <person name="Podsiadlowski L."/>
            <person name="Mayer C."/>
            <person name="Meusemann K."/>
            <person name="Vasilikopoulos A."/>
            <person name="Waterhouse R.M."/>
            <person name="Cameron S.L."/>
            <person name="Weirauch C."/>
            <person name="Swanson D.R."/>
            <person name="Percy D.M."/>
            <person name="Hardy N.B."/>
            <person name="Terry I."/>
            <person name="Liu S."/>
            <person name="Zhou X."/>
            <person name="Misof B."/>
            <person name="Robertson H.M."/>
            <person name="Yoshizawa K."/>
        </authorList>
    </citation>
    <scope>NUCLEOTIDE SEQUENCE</scope>
    <source>
        <tissue evidence="10">Whole organism</tissue>
    </source>
</reference>
<proteinExistence type="inferred from homology"/>
<keyword evidence="4" id="KW-0326">Glycosidase</keyword>
<dbReference type="EC" id="3.2.1.21" evidence="2"/>
<feature type="compositionally biased region" description="Gly residues" evidence="7">
    <location>
        <begin position="340"/>
        <end position="359"/>
    </location>
</feature>
<dbReference type="Proteomes" id="UP000504606">
    <property type="component" value="Unplaced"/>
</dbReference>
<dbReference type="GO" id="GO:0008422">
    <property type="term" value="F:beta-glucosidase activity"/>
    <property type="evidence" value="ECO:0007669"/>
    <property type="project" value="TreeGrafter"/>
</dbReference>
<dbReference type="InterPro" id="IPR017853">
    <property type="entry name" value="GH"/>
</dbReference>
<feature type="region of interest" description="Disordered" evidence="7">
    <location>
        <begin position="512"/>
        <end position="531"/>
    </location>
</feature>
<evidence type="ECO:0000256" key="8">
    <source>
        <dbReference type="SAM" id="SignalP"/>
    </source>
</evidence>
<sequence length="554" mass="59779">MTAEADAAIVAAMTPTVLVVALLSLGAARAGPLLTADQKYKLPDDFLLGAGTSAIQTEGAWNTDGKGENVFDHYYHSKNASTSESSDVAADFYGHYKEDIALAAKIGLNVFRFSFSWSRIFPDGDTSQPANSMGVQHYHKVLDEMRNHNIEPMVTIFHFDYPQALEVKFGGWAGEEMIDVFVEYADFLFKEYGSKIKYWLTINEPELYCDTLAGGMLAPSTMTTPEKQNACLKNTILAHAKAHKIYEEKYKAKYKGLVGVGAGPRFYHGATNSEEDITAAENANVNTGIGLTIDPLVFGDYPEAVRDSRKAFTDEEKDLIKGRIDFVGVNMYGGQNASSSGGGGSDGPPGDGGSGGGDDQGPPPGDGGSGDGSGGNRPDSFGDVGSAWVLREMPLWIKKRYETNGRKLPVFITENGINSPGNTSAVDDWDTRAVYASAFLRELVAGINENGTNVIGFTAWSFIDTFEFHSYGNWGMVHVDFNSTGLERTLKNSWTFFKRVMKTRVVPLVEAGSQPFPDDDSTTTTSTTARTSSSVPLAGSAVLAIAAFLIAIFI</sequence>
<gene>
    <name evidence="10" type="primary">LOC113210249</name>
</gene>
<evidence type="ECO:0000313" key="9">
    <source>
        <dbReference type="Proteomes" id="UP000504606"/>
    </source>
</evidence>
<accession>A0A9C6UB00</accession>
<dbReference type="OrthoDB" id="65569at2759"/>
<feature type="region of interest" description="Disordered" evidence="7">
    <location>
        <begin position="335"/>
        <end position="383"/>
    </location>
</feature>
<evidence type="ECO:0000256" key="1">
    <source>
        <dbReference type="ARBA" id="ARBA00010838"/>
    </source>
</evidence>
<dbReference type="AlphaFoldDB" id="A0A9C6UB00"/>
<evidence type="ECO:0000256" key="7">
    <source>
        <dbReference type="SAM" id="MobiDB-lite"/>
    </source>
</evidence>
<dbReference type="GeneID" id="113210249"/>
<name>A0A9C6UB00_FRAOC</name>
<reference evidence="10" key="2">
    <citation type="submission" date="2025-08" db="UniProtKB">
        <authorList>
            <consortium name="RefSeq"/>
        </authorList>
    </citation>
    <scope>IDENTIFICATION</scope>
    <source>
        <tissue evidence="10">Whole organism</tissue>
    </source>
</reference>
<dbReference type="RefSeq" id="XP_052124438.1">
    <property type="nucleotide sequence ID" value="XM_052268478.1"/>
</dbReference>
<dbReference type="PANTHER" id="PTHR10353:SF36">
    <property type="entry name" value="LP05116P"/>
    <property type="match status" value="1"/>
</dbReference>
<organism evidence="9 10">
    <name type="scientific">Frankliniella occidentalis</name>
    <name type="common">Western flower thrips</name>
    <name type="synonym">Euthrips occidentalis</name>
    <dbReference type="NCBI Taxonomy" id="133901"/>
    <lineage>
        <taxon>Eukaryota</taxon>
        <taxon>Metazoa</taxon>
        <taxon>Ecdysozoa</taxon>
        <taxon>Arthropoda</taxon>
        <taxon>Hexapoda</taxon>
        <taxon>Insecta</taxon>
        <taxon>Pterygota</taxon>
        <taxon>Neoptera</taxon>
        <taxon>Paraneoptera</taxon>
        <taxon>Thysanoptera</taxon>
        <taxon>Terebrantia</taxon>
        <taxon>Thripoidea</taxon>
        <taxon>Thripidae</taxon>
        <taxon>Frankliniella</taxon>
    </lineage>
</organism>
<dbReference type="PANTHER" id="PTHR10353">
    <property type="entry name" value="GLYCOSYL HYDROLASE"/>
    <property type="match status" value="1"/>
</dbReference>
<evidence type="ECO:0000256" key="4">
    <source>
        <dbReference type="ARBA" id="ARBA00023295"/>
    </source>
</evidence>
<comment type="similarity">
    <text evidence="1 6">Belongs to the glycosyl hydrolase 1 family.</text>
</comment>
<keyword evidence="8" id="KW-0732">Signal</keyword>
<dbReference type="PROSITE" id="PS00572">
    <property type="entry name" value="GLYCOSYL_HYDROL_F1_1"/>
    <property type="match status" value="1"/>
</dbReference>
<evidence type="ECO:0000256" key="6">
    <source>
        <dbReference type="RuleBase" id="RU003690"/>
    </source>
</evidence>